<dbReference type="EMBL" id="CAJNNV010022535">
    <property type="protein sequence ID" value="CAE8608173.1"/>
    <property type="molecule type" value="Genomic_DNA"/>
</dbReference>
<evidence type="ECO:0000313" key="1">
    <source>
        <dbReference type="EMBL" id="CAE8608173.1"/>
    </source>
</evidence>
<proteinExistence type="predicted"/>
<keyword evidence="2" id="KW-1185">Reference proteome</keyword>
<accession>A0A813F4M8</accession>
<feature type="non-terminal residue" evidence="1">
    <location>
        <position position="296"/>
    </location>
</feature>
<gene>
    <name evidence="1" type="ORF">PGLA1383_LOCUS26047</name>
</gene>
<protein>
    <submittedName>
        <fullName evidence="1">Uncharacterized protein</fullName>
    </submittedName>
</protein>
<organism evidence="1 2">
    <name type="scientific">Polarella glacialis</name>
    <name type="common">Dinoflagellate</name>
    <dbReference type="NCBI Taxonomy" id="89957"/>
    <lineage>
        <taxon>Eukaryota</taxon>
        <taxon>Sar</taxon>
        <taxon>Alveolata</taxon>
        <taxon>Dinophyceae</taxon>
        <taxon>Suessiales</taxon>
        <taxon>Suessiaceae</taxon>
        <taxon>Polarella</taxon>
    </lineage>
</organism>
<comment type="caution">
    <text evidence="1">The sequence shown here is derived from an EMBL/GenBank/DDBJ whole genome shotgun (WGS) entry which is preliminary data.</text>
</comment>
<dbReference type="Proteomes" id="UP000654075">
    <property type="component" value="Unassembled WGS sequence"/>
</dbReference>
<evidence type="ECO:0000313" key="2">
    <source>
        <dbReference type="Proteomes" id="UP000654075"/>
    </source>
</evidence>
<sequence>MAGNATEHCPHAAQDATGPCATEVLKSFDCSLYASTCSGTTGYKAYSGCSDTVAANPLGMACRTYHLGVAAMAGNATEHCPHAAQDATGPCATEVLKSFNCSLYASTCSGTTGYTAYSGCSDTVAANPLGMACRIYHLGVAAMAGNATEHCPHAAPDATGPCATEVLKSFNCSLYASTRSGTTGYTAYSGCSDTVAANPLGMACRTYHLGVAAMAGNAAEHFPHAAQDATGFCATEVLKNFDCSLYASPCSGTTGYMAYSGCSDTVAANPMGMACRNQGFGEANIELRFSQHGNHP</sequence>
<name>A0A813F4M8_POLGL</name>
<reference evidence="1" key="1">
    <citation type="submission" date="2021-02" db="EMBL/GenBank/DDBJ databases">
        <authorList>
            <person name="Dougan E. K."/>
            <person name="Rhodes N."/>
            <person name="Thang M."/>
            <person name="Chan C."/>
        </authorList>
    </citation>
    <scope>NUCLEOTIDE SEQUENCE</scope>
</reference>
<dbReference type="AlphaFoldDB" id="A0A813F4M8"/>